<sequence length="230" mass="24603">MMLPRSAEQRRRVHTRFRMDISSTMKTVGALLLLSTLVSAQKAAKFGECTFPDVDLEGAVDAFLQRLPASYEIPKSEGGQLLPGLYIGNMTLLGLSTLAMRGAPQTFCRKGKPMLQVPVSTQGALRFVAPWRYCGGHSGKLSTTSSYVALNVLFEVADSGLVPVDTWLTWLEGTYVLLDGASDAGSIAAAVLSKLLPPSSGTSGLKRLPGARVPYSKQSPQVARTEGLLT</sequence>
<protein>
    <submittedName>
        <fullName evidence="1">Uncharacterized protein</fullName>
    </submittedName>
</protein>
<organism evidence="1 2">
    <name type="scientific">Dermacentor silvarum</name>
    <name type="common">Tick</name>
    <dbReference type="NCBI Taxonomy" id="543639"/>
    <lineage>
        <taxon>Eukaryota</taxon>
        <taxon>Metazoa</taxon>
        <taxon>Ecdysozoa</taxon>
        <taxon>Arthropoda</taxon>
        <taxon>Chelicerata</taxon>
        <taxon>Arachnida</taxon>
        <taxon>Acari</taxon>
        <taxon>Parasitiformes</taxon>
        <taxon>Ixodida</taxon>
        <taxon>Ixodoidea</taxon>
        <taxon>Ixodidae</taxon>
        <taxon>Rhipicephalinae</taxon>
        <taxon>Dermacentor</taxon>
    </lineage>
</organism>
<comment type="caution">
    <text evidence="1">The sequence shown here is derived from an EMBL/GenBank/DDBJ whole genome shotgun (WGS) entry which is preliminary data.</text>
</comment>
<reference evidence="1" key="1">
    <citation type="submission" date="2020-05" db="EMBL/GenBank/DDBJ databases">
        <title>Large-scale comparative analyses of tick genomes elucidate their genetic diversity and vector capacities.</title>
        <authorList>
            <person name="Jia N."/>
            <person name="Wang J."/>
            <person name="Shi W."/>
            <person name="Du L."/>
            <person name="Sun Y."/>
            <person name="Zhan W."/>
            <person name="Jiang J."/>
            <person name="Wang Q."/>
            <person name="Zhang B."/>
            <person name="Ji P."/>
            <person name="Sakyi L.B."/>
            <person name="Cui X."/>
            <person name="Yuan T."/>
            <person name="Jiang B."/>
            <person name="Yang W."/>
            <person name="Lam T.T.-Y."/>
            <person name="Chang Q."/>
            <person name="Ding S."/>
            <person name="Wang X."/>
            <person name="Zhu J."/>
            <person name="Ruan X."/>
            <person name="Zhao L."/>
            <person name="Wei J."/>
            <person name="Que T."/>
            <person name="Du C."/>
            <person name="Cheng J."/>
            <person name="Dai P."/>
            <person name="Han X."/>
            <person name="Huang E."/>
            <person name="Gao Y."/>
            <person name="Liu J."/>
            <person name="Shao H."/>
            <person name="Ye R."/>
            <person name="Li L."/>
            <person name="Wei W."/>
            <person name="Wang X."/>
            <person name="Wang C."/>
            <person name="Yang T."/>
            <person name="Huo Q."/>
            <person name="Li W."/>
            <person name="Guo W."/>
            <person name="Chen H."/>
            <person name="Zhou L."/>
            <person name="Ni X."/>
            <person name="Tian J."/>
            <person name="Zhou Y."/>
            <person name="Sheng Y."/>
            <person name="Liu T."/>
            <person name="Pan Y."/>
            <person name="Xia L."/>
            <person name="Li J."/>
            <person name="Zhao F."/>
            <person name="Cao W."/>
        </authorList>
    </citation>
    <scope>NUCLEOTIDE SEQUENCE</scope>
    <source>
        <strain evidence="1">Dsil-2018</strain>
    </source>
</reference>
<accession>A0ACB8DC69</accession>
<evidence type="ECO:0000313" key="1">
    <source>
        <dbReference type="EMBL" id="KAH7965645.1"/>
    </source>
</evidence>
<keyword evidence="2" id="KW-1185">Reference proteome</keyword>
<gene>
    <name evidence="1" type="ORF">HPB49_009227</name>
</gene>
<dbReference type="EMBL" id="CM023471">
    <property type="protein sequence ID" value="KAH7965645.1"/>
    <property type="molecule type" value="Genomic_DNA"/>
</dbReference>
<dbReference type="Proteomes" id="UP000821865">
    <property type="component" value="Chromosome 2"/>
</dbReference>
<name>A0ACB8DC69_DERSI</name>
<evidence type="ECO:0000313" key="2">
    <source>
        <dbReference type="Proteomes" id="UP000821865"/>
    </source>
</evidence>
<proteinExistence type="predicted"/>